<dbReference type="GeneID" id="72009702"/>
<evidence type="ECO:0000313" key="2">
    <source>
        <dbReference type="Proteomes" id="UP000814176"/>
    </source>
</evidence>
<proteinExistence type="predicted"/>
<organism evidence="1 2">
    <name type="scientific">Rhodofomes roseus</name>
    <dbReference type="NCBI Taxonomy" id="34475"/>
    <lineage>
        <taxon>Eukaryota</taxon>
        <taxon>Fungi</taxon>
        <taxon>Dikarya</taxon>
        <taxon>Basidiomycota</taxon>
        <taxon>Agaricomycotina</taxon>
        <taxon>Agaricomycetes</taxon>
        <taxon>Polyporales</taxon>
        <taxon>Rhodofomes</taxon>
    </lineage>
</organism>
<keyword evidence="2" id="KW-1185">Reference proteome</keyword>
<dbReference type="EMBL" id="JADCUA010000011">
    <property type="protein sequence ID" value="KAH9836149.1"/>
    <property type="molecule type" value="Genomic_DNA"/>
</dbReference>
<accession>A0ABQ8KEU6</accession>
<name>A0ABQ8KEU6_9APHY</name>
<sequence length="198" mass="22164">MPASFCVVGLVRSRNCQYLPEAHLDGCRKPPLLHGDLPLPDEARREGDVLHCARWKSIHDLLILLRKAHAAGEEARVILKVGLDDLGLKFKKRYNPLNASREMIEGVLRRGSSRYTGSELRGNGATNVLHLRYLGLVRTSLMGTIGKALLYPFSVTSEVCAEHMFYALLQLEAHQEPHWHVGTTKATHGEEILRRGRG</sequence>
<protein>
    <submittedName>
        <fullName evidence="1">Uncharacterized protein</fullName>
    </submittedName>
</protein>
<evidence type="ECO:0000313" key="1">
    <source>
        <dbReference type="EMBL" id="KAH9836149.1"/>
    </source>
</evidence>
<comment type="caution">
    <text evidence="1">The sequence shown here is derived from an EMBL/GenBank/DDBJ whole genome shotgun (WGS) entry which is preliminary data.</text>
</comment>
<dbReference type="Proteomes" id="UP000814176">
    <property type="component" value="Unassembled WGS sequence"/>
</dbReference>
<dbReference type="RefSeq" id="XP_047778434.1">
    <property type="nucleotide sequence ID" value="XM_047928970.1"/>
</dbReference>
<reference evidence="1 2" key="1">
    <citation type="journal article" date="2021" name="Environ. Microbiol.">
        <title>Gene family expansions and transcriptome signatures uncover fungal adaptations to wood decay.</title>
        <authorList>
            <person name="Hage H."/>
            <person name="Miyauchi S."/>
            <person name="Viragh M."/>
            <person name="Drula E."/>
            <person name="Min B."/>
            <person name="Chaduli D."/>
            <person name="Navarro D."/>
            <person name="Favel A."/>
            <person name="Norest M."/>
            <person name="Lesage-Meessen L."/>
            <person name="Balint B."/>
            <person name="Merenyi Z."/>
            <person name="de Eugenio L."/>
            <person name="Morin E."/>
            <person name="Martinez A.T."/>
            <person name="Baldrian P."/>
            <person name="Stursova M."/>
            <person name="Martinez M.J."/>
            <person name="Novotny C."/>
            <person name="Magnuson J.K."/>
            <person name="Spatafora J.W."/>
            <person name="Maurice S."/>
            <person name="Pangilinan J."/>
            <person name="Andreopoulos W."/>
            <person name="LaButti K."/>
            <person name="Hundley H."/>
            <person name="Na H."/>
            <person name="Kuo A."/>
            <person name="Barry K."/>
            <person name="Lipzen A."/>
            <person name="Henrissat B."/>
            <person name="Riley R."/>
            <person name="Ahrendt S."/>
            <person name="Nagy L.G."/>
            <person name="Grigoriev I.V."/>
            <person name="Martin F."/>
            <person name="Rosso M.N."/>
        </authorList>
    </citation>
    <scope>NUCLEOTIDE SEQUENCE [LARGE SCALE GENOMIC DNA]</scope>
    <source>
        <strain evidence="1 2">CIRM-BRFM 1785</strain>
    </source>
</reference>
<gene>
    <name evidence="1" type="ORF">C8Q71DRAFT_907780</name>
</gene>